<dbReference type="PROSITE" id="PS50089">
    <property type="entry name" value="ZF_RING_2"/>
    <property type="match status" value="1"/>
</dbReference>
<dbReference type="InterPro" id="IPR001841">
    <property type="entry name" value="Znf_RING"/>
</dbReference>
<dbReference type="Pfam" id="PF00653">
    <property type="entry name" value="BIR"/>
    <property type="match status" value="3"/>
</dbReference>
<evidence type="ECO:0000256" key="3">
    <source>
        <dbReference type="ARBA" id="ARBA00022723"/>
    </source>
</evidence>
<dbReference type="InterPro" id="IPR001370">
    <property type="entry name" value="BIR_rpt"/>
</dbReference>
<gene>
    <name evidence="9" type="primary">xiap</name>
    <name evidence="9" type="ORF">AVEN_159002_1</name>
</gene>
<dbReference type="InterPro" id="IPR013083">
    <property type="entry name" value="Znf_RING/FYVE/PHD"/>
</dbReference>
<dbReference type="Gene3D" id="1.10.8.10">
    <property type="entry name" value="DNA helicase RuvA subunit, C-terminal domain"/>
    <property type="match status" value="1"/>
</dbReference>
<dbReference type="PROSITE" id="PS50143">
    <property type="entry name" value="BIR_REPEAT_2"/>
    <property type="match status" value="3"/>
</dbReference>
<comment type="caution">
    <text evidence="9">The sequence shown here is derived from an EMBL/GenBank/DDBJ whole genome shotgun (WGS) entry which is preliminary data.</text>
</comment>
<dbReference type="EMBL" id="BGPR01000062">
    <property type="protein sequence ID" value="GBL88905.1"/>
    <property type="molecule type" value="Genomic_DNA"/>
</dbReference>
<dbReference type="GO" id="GO:0043066">
    <property type="term" value="P:negative regulation of apoptotic process"/>
    <property type="evidence" value="ECO:0007669"/>
    <property type="project" value="TreeGrafter"/>
</dbReference>
<evidence type="ECO:0000256" key="4">
    <source>
        <dbReference type="ARBA" id="ARBA00022771"/>
    </source>
</evidence>
<evidence type="ECO:0000256" key="5">
    <source>
        <dbReference type="ARBA" id="ARBA00022833"/>
    </source>
</evidence>
<dbReference type="AlphaFoldDB" id="A0A4Y2BC23"/>
<dbReference type="Gene3D" id="1.10.1170.10">
    <property type="entry name" value="Inhibitor Of Apoptosis Protein (2mihbC-IAP-1), Chain A"/>
    <property type="match status" value="3"/>
</dbReference>
<keyword evidence="4 6" id="KW-0863">Zinc-finger</keyword>
<dbReference type="GO" id="GO:0031398">
    <property type="term" value="P:positive regulation of protein ubiquitination"/>
    <property type="evidence" value="ECO:0007669"/>
    <property type="project" value="TreeGrafter"/>
</dbReference>
<feature type="region of interest" description="Disordered" evidence="7">
    <location>
        <begin position="1"/>
        <end position="26"/>
    </location>
</feature>
<protein>
    <submittedName>
        <fullName evidence="9">E3 ubiquitin-protein ligase XIAP</fullName>
    </submittedName>
</protein>
<evidence type="ECO:0000256" key="1">
    <source>
        <dbReference type="ARBA" id="ARBA00006672"/>
    </source>
</evidence>
<dbReference type="OrthoDB" id="6428517at2759"/>
<reference evidence="9 10" key="1">
    <citation type="journal article" date="2019" name="Sci. Rep.">
        <title>Orb-weaving spider Araneus ventricosus genome elucidates the spidroin gene catalogue.</title>
        <authorList>
            <person name="Kono N."/>
            <person name="Nakamura H."/>
            <person name="Ohtoshi R."/>
            <person name="Moran D.A.P."/>
            <person name="Shinohara A."/>
            <person name="Yoshida Y."/>
            <person name="Fujiwara M."/>
            <person name="Mori M."/>
            <person name="Tomita M."/>
            <person name="Arakawa K."/>
        </authorList>
    </citation>
    <scope>NUCLEOTIDE SEQUENCE [LARGE SCALE GENOMIC DNA]</scope>
</reference>
<organism evidence="9 10">
    <name type="scientific">Araneus ventricosus</name>
    <name type="common">Orbweaver spider</name>
    <name type="synonym">Epeira ventricosa</name>
    <dbReference type="NCBI Taxonomy" id="182803"/>
    <lineage>
        <taxon>Eukaryota</taxon>
        <taxon>Metazoa</taxon>
        <taxon>Ecdysozoa</taxon>
        <taxon>Arthropoda</taxon>
        <taxon>Chelicerata</taxon>
        <taxon>Arachnida</taxon>
        <taxon>Araneae</taxon>
        <taxon>Araneomorphae</taxon>
        <taxon>Entelegynae</taxon>
        <taxon>Araneoidea</taxon>
        <taxon>Araneidae</taxon>
        <taxon>Araneus</taxon>
    </lineage>
</organism>
<keyword evidence="3" id="KW-0479">Metal-binding</keyword>
<dbReference type="Gene3D" id="3.30.40.10">
    <property type="entry name" value="Zinc/RING finger domain, C3HC4 (zinc finger)"/>
    <property type="match status" value="1"/>
</dbReference>
<evidence type="ECO:0000256" key="6">
    <source>
        <dbReference type="PROSITE-ProRule" id="PRU00175"/>
    </source>
</evidence>
<dbReference type="GO" id="GO:0051726">
    <property type="term" value="P:regulation of cell cycle"/>
    <property type="evidence" value="ECO:0007669"/>
    <property type="project" value="TreeGrafter"/>
</dbReference>
<accession>A0A4Y2BC23</accession>
<dbReference type="CDD" id="cd16713">
    <property type="entry name" value="RING-HC_BIRC2_3_7"/>
    <property type="match status" value="1"/>
</dbReference>
<dbReference type="PROSITE" id="PS01282">
    <property type="entry name" value="BIR_REPEAT_1"/>
    <property type="match status" value="3"/>
</dbReference>
<comment type="similarity">
    <text evidence="1">Belongs to the IAP family.</text>
</comment>
<evidence type="ECO:0000259" key="8">
    <source>
        <dbReference type="PROSITE" id="PS50089"/>
    </source>
</evidence>
<dbReference type="SMART" id="SM00184">
    <property type="entry name" value="RING"/>
    <property type="match status" value="1"/>
</dbReference>
<dbReference type="CDD" id="cd00022">
    <property type="entry name" value="BIR"/>
    <property type="match status" value="3"/>
</dbReference>
<sequence>MDGEENMSPSQCKSSQSGVKPQKDAHEPIDYSYEEERIKSFATWEVYYPVDPVRLAKAGFYHTGNEDEVVCFSCKGRVKNWNYGDVVLKKHAELFPNCDFVNNRSNNVPLIQSKKFQNSLRGNNGKVPVYNQAAKLSQGMSNIDYNKMRSVQERLKTFAANWPLSFVDVSKIAQAGFFYLGLEDKVQCPFCKGIVSNWEDADDPLKEHMKHFPWCDYLSGIISGFNHKKLPWFKVDSEDVCGNKKKSLNTSEKCKLLDKNQEHMNLKKLGVHLYSDPAHPQQASYNARLRSFSSWPATAPVAGENLAKAGFFYIGISDHTKCFHCNGGLCNWEPGDDPWVEHARWFRNCDFLRFNKGEAFIAACVEKHHSTEKLELDIPMQQLAFTCPDSLMVKVDEAMRSNIVRKVLETSVFPPYIIRAAILRQIKETGDSFSTVDELCAAASYLKDEMVQEPLKLSNCDPSDLNIHGIDMRKCTIGSDGHNNNMESSGALLHGSSNALPKVNGKLEEDEGSLSKDQCLCKICMDKEVGIVFLPCGHLLACTDCAPALKLCPMCRKTIQAIVRAYLP</sequence>
<dbReference type="FunFam" id="1.10.1170.10:FF:000003">
    <property type="entry name" value="E3 ubiquitin-protein ligase XIAP"/>
    <property type="match status" value="1"/>
</dbReference>
<dbReference type="SUPFAM" id="SSF57924">
    <property type="entry name" value="Inhibitor of apoptosis (IAP) repeat"/>
    <property type="match status" value="3"/>
</dbReference>
<evidence type="ECO:0000256" key="7">
    <source>
        <dbReference type="SAM" id="MobiDB-lite"/>
    </source>
</evidence>
<dbReference type="GO" id="GO:0005737">
    <property type="term" value="C:cytoplasm"/>
    <property type="evidence" value="ECO:0007669"/>
    <property type="project" value="TreeGrafter"/>
</dbReference>
<dbReference type="GO" id="GO:0061630">
    <property type="term" value="F:ubiquitin protein ligase activity"/>
    <property type="evidence" value="ECO:0007669"/>
    <property type="project" value="TreeGrafter"/>
</dbReference>
<keyword evidence="5" id="KW-0862">Zinc</keyword>
<dbReference type="GO" id="GO:0005634">
    <property type="term" value="C:nucleus"/>
    <property type="evidence" value="ECO:0007669"/>
    <property type="project" value="TreeGrafter"/>
</dbReference>
<name>A0A4Y2BC23_ARAVE</name>
<dbReference type="GO" id="GO:0008270">
    <property type="term" value="F:zinc ion binding"/>
    <property type="evidence" value="ECO:0007669"/>
    <property type="project" value="UniProtKB-KW"/>
</dbReference>
<dbReference type="PANTHER" id="PTHR10044:SF139">
    <property type="entry name" value="DEATH-ASSOCIATED INHIBITOR OF APOPTOSIS 2"/>
    <property type="match status" value="1"/>
</dbReference>
<evidence type="ECO:0000313" key="9">
    <source>
        <dbReference type="EMBL" id="GBL88905.1"/>
    </source>
</evidence>
<dbReference type="FunFam" id="1.10.1170.10:FF:000002">
    <property type="entry name" value="Baculoviral IAP repeat containing 7"/>
    <property type="match status" value="1"/>
</dbReference>
<dbReference type="InterPro" id="IPR050784">
    <property type="entry name" value="IAP"/>
</dbReference>
<dbReference type="GO" id="GO:0006915">
    <property type="term" value="P:apoptotic process"/>
    <property type="evidence" value="ECO:0007669"/>
    <property type="project" value="UniProtKB-KW"/>
</dbReference>
<feature type="domain" description="RING-type" evidence="8">
    <location>
        <begin position="521"/>
        <end position="556"/>
    </location>
</feature>
<feature type="compositionally biased region" description="Polar residues" evidence="7">
    <location>
        <begin position="7"/>
        <end position="19"/>
    </location>
</feature>
<dbReference type="Proteomes" id="UP000499080">
    <property type="component" value="Unassembled WGS sequence"/>
</dbReference>
<keyword evidence="10" id="KW-1185">Reference proteome</keyword>
<evidence type="ECO:0000256" key="2">
    <source>
        <dbReference type="ARBA" id="ARBA00022703"/>
    </source>
</evidence>
<proteinExistence type="inferred from homology"/>
<dbReference type="SMART" id="SM00238">
    <property type="entry name" value="BIR"/>
    <property type="match status" value="3"/>
</dbReference>
<evidence type="ECO:0000313" key="10">
    <source>
        <dbReference type="Proteomes" id="UP000499080"/>
    </source>
</evidence>
<dbReference type="PANTHER" id="PTHR10044">
    <property type="entry name" value="INHIBITOR OF APOPTOSIS"/>
    <property type="match status" value="1"/>
</dbReference>
<dbReference type="Pfam" id="PF13920">
    <property type="entry name" value="zf-C3HC4_3"/>
    <property type="match status" value="1"/>
</dbReference>
<keyword evidence="2" id="KW-0053">Apoptosis</keyword>
<dbReference type="GO" id="GO:0043027">
    <property type="term" value="F:cysteine-type endopeptidase inhibitor activity involved in apoptotic process"/>
    <property type="evidence" value="ECO:0007669"/>
    <property type="project" value="TreeGrafter"/>
</dbReference>